<dbReference type="GO" id="GO:0070403">
    <property type="term" value="F:NAD+ binding"/>
    <property type="evidence" value="ECO:0007669"/>
    <property type="project" value="InterPro"/>
</dbReference>
<comment type="caution">
    <text evidence="7">The sequence shown here is derived from an EMBL/GenBank/DDBJ whole genome shotgun (WGS) entry which is preliminary data.</text>
</comment>
<dbReference type="Gene3D" id="3.40.50.720">
    <property type="entry name" value="NAD(P)-binding Rossmann-like Domain"/>
    <property type="match status" value="1"/>
</dbReference>
<evidence type="ECO:0000259" key="6">
    <source>
        <dbReference type="Pfam" id="PF02737"/>
    </source>
</evidence>
<dbReference type="AlphaFoldDB" id="A0AAV9NLZ0"/>
<dbReference type="GeneID" id="89977991"/>
<dbReference type="PANTHER" id="PTHR48075">
    <property type="entry name" value="3-HYDROXYACYL-COA DEHYDROGENASE FAMILY PROTEIN"/>
    <property type="match status" value="1"/>
</dbReference>
<dbReference type="RefSeq" id="XP_064709771.1">
    <property type="nucleotide sequence ID" value="XM_064853372.1"/>
</dbReference>
<dbReference type="Pfam" id="PF02737">
    <property type="entry name" value="3HCDH_N"/>
    <property type="match status" value="2"/>
</dbReference>
<accession>A0AAV9NLZ0</accession>
<keyword evidence="8" id="KW-1185">Reference proteome</keyword>
<evidence type="ECO:0000256" key="4">
    <source>
        <dbReference type="SAM" id="Phobius"/>
    </source>
</evidence>
<dbReference type="Pfam" id="PF00725">
    <property type="entry name" value="3HCDH"/>
    <property type="match status" value="1"/>
</dbReference>
<gene>
    <name evidence="7" type="ORF">LTR84_009833</name>
</gene>
<dbReference type="InterPro" id="IPR006108">
    <property type="entry name" value="3HC_DH_C"/>
</dbReference>
<evidence type="ECO:0000313" key="7">
    <source>
        <dbReference type="EMBL" id="KAK5059950.1"/>
    </source>
</evidence>
<dbReference type="EMBL" id="JAVRRD010000004">
    <property type="protein sequence ID" value="KAK5059950.1"/>
    <property type="molecule type" value="Genomic_DNA"/>
</dbReference>
<dbReference type="InterPro" id="IPR013328">
    <property type="entry name" value="6PGD_dom2"/>
</dbReference>
<keyword evidence="2" id="KW-0560">Oxidoreductase</keyword>
<dbReference type="InterPro" id="IPR006176">
    <property type="entry name" value="3-OHacyl-CoA_DH_NAD-bd"/>
</dbReference>
<keyword evidence="4" id="KW-1133">Transmembrane helix</keyword>
<evidence type="ECO:0000259" key="5">
    <source>
        <dbReference type="Pfam" id="PF00725"/>
    </source>
</evidence>
<keyword evidence="4" id="KW-0472">Membrane</keyword>
<protein>
    <recommendedName>
        <fullName evidence="9">3-hydroxyacyl-CoA dehydrogenase</fullName>
    </recommendedName>
</protein>
<organism evidence="7 8">
    <name type="scientific">Exophiala bonariae</name>
    <dbReference type="NCBI Taxonomy" id="1690606"/>
    <lineage>
        <taxon>Eukaryota</taxon>
        <taxon>Fungi</taxon>
        <taxon>Dikarya</taxon>
        <taxon>Ascomycota</taxon>
        <taxon>Pezizomycotina</taxon>
        <taxon>Eurotiomycetes</taxon>
        <taxon>Chaetothyriomycetidae</taxon>
        <taxon>Chaetothyriales</taxon>
        <taxon>Herpotrichiellaceae</taxon>
        <taxon>Exophiala</taxon>
    </lineage>
</organism>
<dbReference type="Proteomes" id="UP001358417">
    <property type="component" value="Unassembled WGS sequence"/>
</dbReference>
<name>A0AAV9NLZ0_9EURO</name>
<evidence type="ECO:0000256" key="2">
    <source>
        <dbReference type="ARBA" id="ARBA00023002"/>
    </source>
</evidence>
<dbReference type="GO" id="GO:0050104">
    <property type="term" value="F:L-gulonate 3-dehydrogenase activity"/>
    <property type="evidence" value="ECO:0007669"/>
    <property type="project" value="TreeGrafter"/>
</dbReference>
<feature type="region of interest" description="Disordered" evidence="3">
    <location>
        <begin position="1"/>
        <end position="43"/>
    </location>
</feature>
<dbReference type="GO" id="GO:0006631">
    <property type="term" value="P:fatty acid metabolic process"/>
    <property type="evidence" value="ECO:0007669"/>
    <property type="project" value="InterPro"/>
</dbReference>
<dbReference type="PANTHER" id="PTHR48075:SF1">
    <property type="entry name" value="LAMBDA-CRYSTALLIN HOMOLOG"/>
    <property type="match status" value="1"/>
</dbReference>
<proteinExistence type="inferred from homology"/>
<keyword evidence="4" id="KW-0812">Transmembrane</keyword>
<dbReference type="SUPFAM" id="SSF48179">
    <property type="entry name" value="6-phosphogluconate dehydrogenase C-terminal domain-like"/>
    <property type="match status" value="1"/>
</dbReference>
<evidence type="ECO:0000313" key="8">
    <source>
        <dbReference type="Proteomes" id="UP001358417"/>
    </source>
</evidence>
<reference evidence="7 8" key="1">
    <citation type="submission" date="2023-08" db="EMBL/GenBank/DDBJ databases">
        <title>Black Yeasts Isolated from many extreme environments.</title>
        <authorList>
            <person name="Coleine C."/>
            <person name="Stajich J.E."/>
            <person name="Selbmann L."/>
        </authorList>
    </citation>
    <scope>NUCLEOTIDE SEQUENCE [LARGE SCALE GENOMIC DNA]</scope>
    <source>
        <strain evidence="7 8">CCFEE 5792</strain>
    </source>
</reference>
<dbReference type="SUPFAM" id="SSF51735">
    <property type="entry name" value="NAD(P)-binding Rossmann-fold domains"/>
    <property type="match status" value="1"/>
</dbReference>
<feature type="compositionally biased region" description="Low complexity" evidence="3">
    <location>
        <begin position="18"/>
        <end position="43"/>
    </location>
</feature>
<evidence type="ECO:0000256" key="3">
    <source>
        <dbReference type="SAM" id="MobiDB-lite"/>
    </source>
</evidence>
<feature type="domain" description="3-hydroxyacyl-CoA dehydrogenase C-terminal" evidence="5">
    <location>
        <begin position="246"/>
        <end position="311"/>
    </location>
</feature>
<evidence type="ECO:0000256" key="1">
    <source>
        <dbReference type="ARBA" id="ARBA00009463"/>
    </source>
</evidence>
<evidence type="ECO:0008006" key="9">
    <source>
        <dbReference type="Google" id="ProtNLM"/>
    </source>
</evidence>
<feature type="domain" description="3-hydroxyacyl-CoA dehydrogenase NAD binding" evidence="6">
    <location>
        <begin position="188"/>
        <end position="243"/>
    </location>
</feature>
<sequence>MSPTQQDQDQDHARLGDTSSSTSSSSQPQAATLSAPAPSTTTPLPSRCEKICLIGLGAIGISFLALHLTFSGAQISVYDPRADLDEHIAAILPLYLPATLSVDELRSQGRLRICASLDDALLGATIVQEQGPEKEVFKRDTWRAVVTKVARSCRLWSSTSGISASRQLEGFDDAAAGDGDEDGDLAASARQRLLIVHPFNPPHIMPLLELVPSPSTLPEEVEFAKQYFLALASGHRPIVIHKETKGFVANRLSFILFREACHLVNEGVVSVDELDEVMRASLGPRWAVKGVFEMYGFGGGSKGMRGFLDGIGSSIGELWDDAGDLDFKDEGWKDKVVKQTDEAYGLPTAQGIRARDAGLRAVVQCQERMDGAHER</sequence>
<comment type="similarity">
    <text evidence="1">Belongs to the 3-hydroxyacyl-CoA dehydrogenase family.</text>
</comment>
<dbReference type="InterPro" id="IPR008927">
    <property type="entry name" value="6-PGluconate_DH-like_C_sf"/>
</dbReference>
<dbReference type="InterPro" id="IPR036291">
    <property type="entry name" value="NAD(P)-bd_dom_sf"/>
</dbReference>
<dbReference type="Gene3D" id="1.10.1040.10">
    <property type="entry name" value="N-(1-d-carboxylethyl)-l-norvaline Dehydrogenase, domain 2"/>
    <property type="match status" value="1"/>
</dbReference>
<feature type="transmembrane region" description="Helical" evidence="4">
    <location>
        <begin position="51"/>
        <end position="70"/>
    </location>
</feature>
<feature type="domain" description="3-hydroxyacyl-CoA dehydrogenase NAD binding" evidence="6">
    <location>
        <begin position="51"/>
        <end position="169"/>
    </location>
</feature>